<dbReference type="EMBL" id="UOEU01000815">
    <property type="protein sequence ID" value="VAW40893.1"/>
    <property type="molecule type" value="Genomic_DNA"/>
</dbReference>
<dbReference type="PROSITE" id="PS51257">
    <property type="entry name" value="PROKAR_LIPOPROTEIN"/>
    <property type="match status" value="1"/>
</dbReference>
<accession>A0A3B0VKY5</accession>
<proteinExistence type="predicted"/>
<organism evidence="1">
    <name type="scientific">hydrothermal vent metagenome</name>
    <dbReference type="NCBI Taxonomy" id="652676"/>
    <lineage>
        <taxon>unclassified sequences</taxon>
        <taxon>metagenomes</taxon>
        <taxon>ecological metagenomes</taxon>
    </lineage>
</organism>
<reference evidence="1" key="1">
    <citation type="submission" date="2018-06" db="EMBL/GenBank/DDBJ databases">
        <authorList>
            <person name="Zhirakovskaya E."/>
        </authorList>
    </citation>
    <scope>NUCLEOTIDE SEQUENCE</scope>
</reference>
<protein>
    <submittedName>
        <fullName evidence="1">Uncharacterized protein</fullName>
    </submittedName>
</protein>
<sequence length="117" mass="12388">MKRFALFPLTLLFLVACTPTAEQPAVDAVLDVETAVSTEATIPPPVVTVDTPKIEPTTAVAAQPAIEPPTVEPEPVIEEAVEAAAEGGIVYGRTEEGAFFQGDLDAPIVYLDYSDFL</sequence>
<dbReference type="AlphaFoldDB" id="A0A3B0VKY5"/>
<evidence type="ECO:0000313" key="1">
    <source>
        <dbReference type="EMBL" id="VAW40893.1"/>
    </source>
</evidence>
<gene>
    <name evidence="1" type="ORF">MNBD_CHLOROFLEXI01-1689</name>
</gene>
<name>A0A3B0VKY5_9ZZZZ</name>